<dbReference type="Pfam" id="PF22042">
    <property type="entry name" value="EF-G_D2"/>
    <property type="match status" value="1"/>
</dbReference>
<dbReference type="Pfam" id="PF00009">
    <property type="entry name" value="GTP_EFTU"/>
    <property type="match status" value="1"/>
</dbReference>
<dbReference type="PANTHER" id="PTHR43381:SF5">
    <property type="entry name" value="TR-TYPE G DOMAIN-CONTAINING PROTEIN"/>
    <property type="match status" value="1"/>
</dbReference>
<dbReference type="InterPro" id="IPR023115">
    <property type="entry name" value="TIF_IF2_dom3"/>
</dbReference>
<dbReference type="NCBIfam" id="TIGR00231">
    <property type="entry name" value="small_GTP"/>
    <property type="match status" value="1"/>
</dbReference>
<dbReference type="InterPro" id="IPR005225">
    <property type="entry name" value="Small_GTP-bd"/>
</dbReference>
<dbReference type="PANTHER" id="PTHR43381">
    <property type="entry name" value="TRANSLATION INITIATION FACTOR IF-2-RELATED"/>
    <property type="match status" value="1"/>
</dbReference>
<evidence type="ECO:0000256" key="5">
    <source>
        <dbReference type="ARBA" id="ARBA00022917"/>
    </source>
</evidence>
<evidence type="ECO:0000256" key="7">
    <source>
        <dbReference type="NCBIfam" id="TIGR00487"/>
    </source>
</evidence>
<evidence type="ECO:0000256" key="3">
    <source>
        <dbReference type="ARBA" id="ARBA00022540"/>
    </source>
</evidence>
<dbReference type="InterPro" id="IPR000178">
    <property type="entry name" value="TF_IF2_bacterial-like"/>
</dbReference>
<dbReference type="GO" id="GO:0003924">
    <property type="term" value="F:GTPase activity"/>
    <property type="evidence" value="ECO:0007669"/>
    <property type="project" value="InterPro"/>
</dbReference>
<accession>A0A1G1W0Y4</accession>
<dbReference type="SUPFAM" id="SSF52540">
    <property type="entry name" value="P-loop containing nucleoside triphosphate hydrolases"/>
    <property type="match status" value="1"/>
</dbReference>
<dbReference type="Gene3D" id="2.40.30.10">
    <property type="entry name" value="Translation factors"/>
    <property type="match status" value="2"/>
</dbReference>
<dbReference type="GO" id="GO:0005525">
    <property type="term" value="F:GTP binding"/>
    <property type="evidence" value="ECO:0007669"/>
    <property type="project" value="UniProtKB-KW"/>
</dbReference>
<dbReference type="InterPro" id="IPR015760">
    <property type="entry name" value="TIF_IF2"/>
</dbReference>
<evidence type="ECO:0000256" key="9">
    <source>
        <dbReference type="SAM" id="MobiDB-lite"/>
    </source>
</evidence>
<organism evidence="11 12">
    <name type="scientific">Candidatus Woykebacteria bacterium GWA1_44_8</name>
    <dbReference type="NCBI Taxonomy" id="1802591"/>
    <lineage>
        <taxon>Bacteria</taxon>
        <taxon>Candidatus Woykeibacteriota</taxon>
    </lineage>
</organism>
<dbReference type="GO" id="GO:0003743">
    <property type="term" value="F:translation initiation factor activity"/>
    <property type="evidence" value="ECO:0007669"/>
    <property type="project" value="UniProtKB-UniRule"/>
</dbReference>
<dbReference type="FunFam" id="3.40.50.300:FF:000019">
    <property type="entry name" value="Translation initiation factor IF-2"/>
    <property type="match status" value="1"/>
</dbReference>
<protein>
    <recommendedName>
        <fullName evidence="2 7">Translation initiation factor IF-2</fullName>
    </recommendedName>
</protein>
<dbReference type="InterPro" id="IPR036925">
    <property type="entry name" value="TIF_IF2_dom3_sf"/>
</dbReference>
<dbReference type="InterPro" id="IPR009000">
    <property type="entry name" value="Transl_B-barrel_sf"/>
</dbReference>
<feature type="compositionally biased region" description="Basic and acidic residues" evidence="9">
    <location>
        <begin position="1"/>
        <end position="15"/>
    </location>
</feature>
<dbReference type="STRING" id="1802591.A2113_00220"/>
<keyword evidence="5 8" id="KW-0648">Protein biosynthesis</keyword>
<dbReference type="Proteomes" id="UP000176299">
    <property type="component" value="Unassembled WGS sequence"/>
</dbReference>
<dbReference type="EMBL" id="MHCN01000015">
    <property type="protein sequence ID" value="OGY21303.1"/>
    <property type="molecule type" value="Genomic_DNA"/>
</dbReference>
<dbReference type="NCBIfam" id="TIGR00487">
    <property type="entry name" value="IF-2"/>
    <property type="match status" value="1"/>
</dbReference>
<dbReference type="PROSITE" id="PS51722">
    <property type="entry name" value="G_TR_2"/>
    <property type="match status" value="1"/>
</dbReference>
<sequence>MVRETRAKLENKQSTKQEIPGRPPVVTVLGHVDHGKTTLLDYIRKSRVAEKEAGGITQHISSYQIGYQGRKITFIDTPGHEAFSAMRARGGKVSDIAVLVVAADDGVMPQTRESIAHIKAAGVPFIVAINKIDLPGVNIEKVKKQLAGEGVLVEGYGGDVVAVAVSAKTGQGISDLLEMICLLADLAELKGEKDKNFSGVVVEGRLDKARGPVATLVVKEGTLRVGDPIFTSSASGKVRSLISSDGKLIRDAPPSTPVEVLGFTLVPKVGEVARNISLEPIQQKEEKPLRPSLQEKLAKPTESEIRLILKADVNGSLEAITGCLERLKQDAKEMKVYYEATGDITEGDVLLAAATGSLIIGFNVGISTAVEKLADEEGVLIRKYELIYELLEELKEGLEALKESRVEEKIYGEAEVVEVFKTKVGKVAGCRVSNGRISKSDTIALKRDGKKIGESRIVSMKHRETDINQANDGEEFGVVFEKDVPFAKGDTMAAIGPPVTK</sequence>
<dbReference type="Pfam" id="PF11987">
    <property type="entry name" value="IF-2"/>
    <property type="match status" value="1"/>
</dbReference>
<evidence type="ECO:0000256" key="8">
    <source>
        <dbReference type="RuleBase" id="RU000644"/>
    </source>
</evidence>
<evidence type="ECO:0000256" key="1">
    <source>
        <dbReference type="ARBA" id="ARBA00007733"/>
    </source>
</evidence>
<evidence type="ECO:0000256" key="4">
    <source>
        <dbReference type="ARBA" id="ARBA00022741"/>
    </source>
</evidence>
<evidence type="ECO:0000259" key="10">
    <source>
        <dbReference type="PROSITE" id="PS51722"/>
    </source>
</evidence>
<dbReference type="FunFam" id="3.40.50.10050:FF:000001">
    <property type="entry name" value="Translation initiation factor IF-2"/>
    <property type="match status" value="1"/>
</dbReference>
<keyword evidence="4" id="KW-0547">Nucleotide-binding</keyword>
<dbReference type="InterPro" id="IPR027417">
    <property type="entry name" value="P-loop_NTPase"/>
</dbReference>
<evidence type="ECO:0000256" key="2">
    <source>
        <dbReference type="ARBA" id="ARBA00020675"/>
    </source>
</evidence>
<comment type="caution">
    <text evidence="11">The sequence shown here is derived from an EMBL/GenBank/DDBJ whole genome shotgun (WGS) entry which is preliminary data.</text>
</comment>
<dbReference type="InterPro" id="IPR000795">
    <property type="entry name" value="T_Tr_GTP-bd_dom"/>
</dbReference>
<evidence type="ECO:0000256" key="6">
    <source>
        <dbReference type="ARBA" id="ARBA00023134"/>
    </source>
</evidence>
<dbReference type="Gene3D" id="3.40.50.10050">
    <property type="entry name" value="Translation initiation factor IF- 2, domain 3"/>
    <property type="match status" value="1"/>
</dbReference>
<feature type="domain" description="Tr-type G" evidence="10">
    <location>
        <begin position="21"/>
        <end position="190"/>
    </location>
</feature>
<evidence type="ECO:0000313" key="11">
    <source>
        <dbReference type="EMBL" id="OGY21303.1"/>
    </source>
</evidence>
<name>A0A1G1W0Y4_9BACT</name>
<feature type="region of interest" description="Disordered" evidence="9">
    <location>
        <begin position="1"/>
        <end position="23"/>
    </location>
</feature>
<comment type="similarity">
    <text evidence="1 8">Belongs to the TRAFAC class translation factor GTPase superfamily. Classic translation factor GTPase family. IF-2 subfamily.</text>
</comment>
<keyword evidence="3 8" id="KW-0396">Initiation factor</keyword>
<dbReference type="CDD" id="cd01887">
    <property type="entry name" value="IF2_eIF5B"/>
    <property type="match status" value="1"/>
</dbReference>
<evidence type="ECO:0000313" key="12">
    <source>
        <dbReference type="Proteomes" id="UP000176299"/>
    </source>
</evidence>
<keyword evidence="6" id="KW-0342">GTP-binding</keyword>
<dbReference type="SUPFAM" id="SSF52156">
    <property type="entry name" value="Initiation factor IF2/eIF5b, domain 3"/>
    <property type="match status" value="1"/>
</dbReference>
<dbReference type="SUPFAM" id="SSF50447">
    <property type="entry name" value="Translation proteins"/>
    <property type="match status" value="2"/>
</dbReference>
<gene>
    <name evidence="11" type="ORF">A2113_00220</name>
</gene>
<dbReference type="InterPro" id="IPR053905">
    <property type="entry name" value="EF-G-like_DII"/>
</dbReference>
<dbReference type="AlphaFoldDB" id="A0A1G1W0Y4"/>
<reference evidence="11 12" key="1">
    <citation type="journal article" date="2016" name="Nat. Commun.">
        <title>Thousands of microbial genomes shed light on interconnected biogeochemical processes in an aquifer system.</title>
        <authorList>
            <person name="Anantharaman K."/>
            <person name="Brown C.T."/>
            <person name="Hug L.A."/>
            <person name="Sharon I."/>
            <person name="Castelle C.J."/>
            <person name="Probst A.J."/>
            <person name="Thomas B.C."/>
            <person name="Singh A."/>
            <person name="Wilkins M.J."/>
            <person name="Karaoz U."/>
            <person name="Brodie E.L."/>
            <person name="Williams K.H."/>
            <person name="Hubbard S.S."/>
            <person name="Banfield J.F."/>
        </authorList>
    </citation>
    <scope>NUCLEOTIDE SEQUENCE [LARGE SCALE GENOMIC DNA]</scope>
</reference>
<comment type="function">
    <text evidence="8">One of the essential components for the initiation of protein synthesis. Protects formylmethionyl-tRNA from spontaneous hydrolysis and promotes its binding to the 30S ribosomal subunits. Also involved in the hydrolysis of GTP during the formation of the 70S ribosomal complex.</text>
</comment>
<proteinExistence type="inferred from homology"/>
<dbReference type="GO" id="GO:0005737">
    <property type="term" value="C:cytoplasm"/>
    <property type="evidence" value="ECO:0007669"/>
    <property type="project" value="UniProtKB-UniRule"/>
</dbReference>
<dbReference type="Gene3D" id="3.40.50.300">
    <property type="entry name" value="P-loop containing nucleotide triphosphate hydrolases"/>
    <property type="match status" value="1"/>
</dbReference>